<comment type="similarity">
    <text evidence="8">Belongs to the BamA family.</text>
</comment>
<feature type="signal peptide" evidence="8">
    <location>
        <begin position="1"/>
        <end position="31"/>
    </location>
</feature>
<evidence type="ECO:0000313" key="11">
    <source>
        <dbReference type="EMBL" id="MCM8556755.1"/>
    </source>
</evidence>
<dbReference type="AlphaFoldDB" id="A0A9X2EF17"/>
<evidence type="ECO:0000256" key="1">
    <source>
        <dbReference type="ARBA" id="ARBA00004370"/>
    </source>
</evidence>
<organism evidence="11 12">
    <name type="scientific">Sphingomicrobium sediminis</name>
    <dbReference type="NCBI Taxonomy" id="2950949"/>
    <lineage>
        <taxon>Bacteria</taxon>
        <taxon>Pseudomonadati</taxon>
        <taxon>Pseudomonadota</taxon>
        <taxon>Alphaproteobacteria</taxon>
        <taxon>Sphingomonadales</taxon>
        <taxon>Sphingomonadaceae</taxon>
        <taxon>Sphingomicrobium</taxon>
    </lineage>
</organism>
<feature type="chain" id="PRO_5041027764" description="Outer membrane protein assembly factor BamA" evidence="8">
    <location>
        <begin position="32"/>
        <end position="875"/>
    </location>
</feature>
<keyword evidence="4 8" id="KW-0732">Signal</keyword>
<dbReference type="GO" id="GO:0009279">
    <property type="term" value="C:cell outer membrane"/>
    <property type="evidence" value="ECO:0007669"/>
    <property type="project" value="UniProtKB-SubCell"/>
</dbReference>
<dbReference type="GO" id="GO:0051205">
    <property type="term" value="P:protein insertion into membrane"/>
    <property type="evidence" value="ECO:0007669"/>
    <property type="project" value="UniProtKB-UniRule"/>
</dbReference>
<protein>
    <recommendedName>
        <fullName evidence="8 9">Outer membrane protein assembly factor BamA</fullName>
    </recommendedName>
</protein>
<dbReference type="RefSeq" id="WP_252112224.1">
    <property type="nucleotide sequence ID" value="NZ_JAMSHT010000001.1"/>
</dbReference>
<dbReference type="InterPro" id="IPR023707">
    <property type="entry name" value="OM_assembly_BamA"/>
</dbReference>
<dbReference type="InterPro" id="IPR039910">
    <property type="entry name" value="D15-like"/>
</dbReference>
<dbReference type="Gene3D" id="3.10.20.310">
    <property type="entry name" value="membrane protein fhac"/>
    <property type="match status" value="5"/>
</dbReference>
<keyword evidence="6 8" id="KW-0472">Membrane</keyword>
<evidence type="ECO:0000256" key="4">
    <source>
        <dbReference type="ARBA" id="ARBA00022729"/>
    </source>
</evidence>
<dbReference type="PIRSF" id="PIRSF006076">
    <property type="entry name" value="OM_assembly_OMP85"/>
    <property type="match status" value="1"/>
</dbReference>
<evidence type="ECO:0000256" key="5">
    <source>
        <dbReference type="ARBA" id="ARBA00022737"/>
    </source>
</evidence>
<keyword evidence="2 8" id="KW-1134">Transmembrane beta strand</keyword>
<keyword evidence="5 8" id="KW-0677">Repeat</keyword>
<evidence type="ECO:0000256" key="6">
    <source>
        <dbReference type="ARBA" id="ARBA00023136"/>
    </source>
</evidence>
<dbReference type="EMBL" id="JAMSHT010000001">
    <property type="protein sequence ID" value="MCM8556755.1"/>
    <property type="molecule type" value="Genomic_DNA"/>
</dbReference>
<feature type="domain" description="POTRA" evidence="10">
    <location>
        <begin position="376"/>
        <end position="449"/>
    </location>
</feature>
<proteinExistence type="inferred from homology"/>
<dbReference type="GO" id="GO:0043165">
    <property type="term" value="P:Gram-negative-bacterium-type cell outer membrane assembly"/>
    <property type="evidence" value="ECO:0007669"/>
    <property type="project" value="UniProtKB-UniRule"/>
</dbReference>
<dbReference type="Pfam" id="PF07244">
    <property type="entry name" value="POTRA"/>
    <property type="match status" value="5"/>
</dbReference>
<comment type="subcellular location">
    <subcellularLocation>
        <location evidence="8">Cell outer membrane</location>
    </subcellularLocation>
    <subcellularLocation>
        <location evidence="1">Membrane</location>
    </subcellularLocation>
</comment>
<gene>
    <name evidence="8 11" type="primary">bamA</name>
    <name evidence="11" type="ORF">NDO55_02845</name>
</gene>
<dbReference type="PANTHER" id="PTHR12815:SF23">
    <property type="entry name" value="OUTER MEMBRANE PROTEIN ASSEMBLY FACTOR BAMA"/>
    <property type="match status" value="1"/>
</dbReference>
<dbReference type="InterPro" id="IPR034746">
    <property type="entry name" value="POTRA"/>
</dbReference>
<dbReference type="Gene3D" id="2.40.160.50">
    <property type="entry name" value="membrane protein fhac: a member of the omp85/tpsb transporter family"/>
    <property type="match status" value="1"/>
</dbReference>
<evidence type="ECO:0000313" key="12">
    <source>
        <dbReference type="Proteomes" id="UP001155128"/>
    </source>
</evidence>
<reference evidence="11" key="1">
    <citation type="submission" date="2022-06" db="EMBL/GenBank/DDBJ databases">
        <title>Sphingomicrobium sedimins sp. nov., a marine bacterium isolated from tidal flat.</title>
        <authorList>
            <person name="Kim C.-H."/>
            <person name="Yoo Y."/>
            <person name="Kim J.-J."/>
        </authorList>
    </citation>
    <scope>NUCLEOTIDE SEQUENCE</scope>
    <source>
        <strain evidence="11">GRR-S6-50</strain>
    </source>
</reference>
<feature type="domain" description="POTRA" evidence="10">
    <location>
        <begin position="53"/>
        <end position="121"/>
    </location>
</feature>
<keyword evidence="7 8" id="KW-0998">Cell outer membrane</keyword>
<dbReference type="InterPro" id="IPR010827">
    <property type="entry name" value="BamA/TamA_POTRA"/>
</dbReference>
<evidence type="ECO:0000259" key="10">
    <source>
        <dbReference type="PROSITE" id="PS51779"/>
    </source>
</evidence>
<dbReference type="InterPro" id="IPR000184">
    <property type="entry name" value="Bac_surfAg_D15"/>
</dbReference>
<evidence type="ECO:0000256" key="9">
    <source>
        <dbReference type="NCBIfam" id="TIGR03303"/>
    </source>
</evidence>
<dbReference type="PANTHER" id="PTHR12815">
    <property type="entry name" value="SORTING AND ASSEMBLY MACHINERY SAMM50 PROTEIN FAMILY MEMBER"/>
    <property type="match status" value="1"/>
</dbReference>
<evidence type="ECO:0000256" key="8">
    <source>
        <dbReference type="HAMAP-Rule" id="MF_01430"/>
    </source>
</evidence>
<dbReference type="NCBIfam" id="TIGR03303">
    <property type="entry name" value="OM_YaeT"/>
    <property type="match status" value="1"/>
</dbReference>
<dbReference type="Proteomes" id="UP001155128">
    <property type="component" value="Unassembled WGS sequence"/>
</dbReference>
<sequence precursor="true">MILNQVKAKRRNIAGLLVGTFLSGVVVPAGASAQELRVDEPANLLTDPAAREGTIVTLDVTGAERIERETVIAYSGLNPGDTYDASRLDQALRALYDTELFANVVITGADTGNLVIEIQENPVVNRIVLEGNKKLKNDEIEPEIRLAPRQIFTRSKVRADVDRIIELYKREGRFAAVVEPKIVTLDQNRVDLIFEITEGSKSKIRSINIIGNEQFSDGKLIKEMFSREAGGFLGFLKSNTAYDPDRIAADQQALRAFYLTQGYADFRVISAQAELTPDREDFVITFVVEEGPRFKFGQVSADSALRDFDEEAMMSLVGIEEGEWFDAERVEDVVTGLNETAGFIGYAFADIQPSYNRNGDDQTIDITFATNEAQRVYIDRIDINGNTVTRDAVIRREFRLFEGDAFNAAQIRRSEDRIKSLGFFQEELAIEQVPLGDDRVALALDVEERPTGQISFSAGYSSLENFLLAASISQNNFMGKAQQLSAGVNWSRYSQSVQVGFAEPYFLGRPILLGVDLYRRDFNSFNFVGNDRRTTYSQVSTGGGVRIGFPVTEYISAGARYRLVLDEIDLDRDTFFSDFDDSGSLDDDECDPLKAGTYLCGELGNRITSSIGYSLAFDNTNGIRATRGLRASISQDFAGLGGDVKYLRSVAAATQYVGLPADFIFSLNLQAGYIMPLEESEIVGRDEIRITDRFFGPNFRGFDIRGIGPRVERLAYDLEGNVIEDSSRVSNSLGGKAFYFGRAEVEIPVSAGVRNFGLRPSVYVDIGSVWDLTSPVTDDILFFCSPIDADGGLDPQIVRPDDGFASCDDIATGYLQTPGYREVFVGNSPSPRLSVGIGVNWVSPFGPLRLDLAHALLTQDGDETQLFSFNVGTQF</sequence>
<evidence type="ECO:0000256" key="2">
    <source>
        <dbReference type="ARBA" id="ARBA00022452"/>
    </source>
</evidence>
<dbReference type="Pfam" id="PF01103">
    <property type="entry name" value="Omp85"/>
    <property type="match status" value="1"/>
</dbReference>
<name>A0A9X2EF17_9SPHN</name>
<accession>A0A9X2EF17</accession>
<feature type="domain" description="POTRA" evidence="10">
    <location>
        <begin position="202"/>
        <end position="291"/>
    </location>
</feature>
<comment type="caution">
    <text evidence="11">The sequence shown here is derived from an EMBL/GenBank/DDBJ whole genome shotgun (WGS) entry which is preliminary data.</text>
</comment>
<keyword evidence="12" id="KW-1185">Reference proteome</keyword>
<dbReference type="HAMAP" id="MF_01430">
    <property type="entry name" value="OM_assembly_BamA"/>
    <property type="match status" value="1"/>
</dbReference>
<keyword evidence="3 8" id="KW-0812">Transmembrane</keyword>
<comment type="subunit">
    <text evidence="8">Part of the Bam complex.</text>
</comment>
<evidence type="ECO:0000256" key="3">
    <source>
        <dbReference type="ARBA" id="ARBA00022692"/>
    </source>
</evidence>
<feature type="domain" description="POTRA" evidence="10">
    <location>
        <begin position="122"/>
        <end position="199"/>
    </location>
</feature>
<comment type="function">
    <text evidence="8">Part of the outer membrane protein assembly complex, which is involved in assembly and insertion of beta-barrel proteins into the outer membrane.</text>
</comment>
<dbReference type="PROSITE" id="PS51779">
    <property type="entry name" value="POTRA"/>
    <property type="match status" value="4"/>
</dbReference>
<evidence type="ECO:0000256" key="7">
    <source>
        <dbReference type="ARBA" id="ARBA00023237"/>
    </source>
</evidence>